<evidence type="ECO:0000256" key="2">
    <source>
        <dbReference type="ARBA" id="ARBA00006739"/>
    </source>
</evidence>
<organism evidence="6 7">
    <name type="scientific">Sporomusa malonica</name>
    <dbReference type="NCBI Taxonomy" id="112901"/>
    <lineage>
        <taxon>Bacteria</taxon>
        <taxon>Bacillati</taxon>
        <taxon>Bacillota</taxon>
        <taxon>Negativicutes</taxon>
        <taxon>Selenomonadales</taxon>
        <taxon>Sporomusaceae</taxon>
        <taxon>Sporomusa</taxon>
    </lineage>
</organism>
<reference evidence="6 7" key="1">
    <citation type="submission" date="2017-04" db="EMBL/GenBank/DDBJ databases">
        <authorList>
            <person name="Afonso C.L."/>
            <person name="Miller P.J."/>
            <person name="Scott M.A."/>
            <person name="Spackman E."/>
            <person name="Goraichik I."/>
            <person name="Dimitrov K.M."/>
            <person name="Suarez D.L."/>
            <person name="Swayne D.E."/>
        </authorList>
    </citation>
    <scope>NUCLEOTIDE SEQUENCE [LARGE SCALE GENOMIC DNA]</scope>
    <source>
        <strain evidence="6 7">DSM 5090</strain>
    </source>
</reference>
<protein>
    <submittedName>
        <fullName evidence="6">Glycosyltransferase, GT2 family</fullName>
    </submittedName>
</protein>
<name>A0A1W2EV73_9FIRM</name>
<dbReference type="Gene3D" id="3.40.50.2000">
    <property type="entry name" value="Glycogen Phosphorylase B"/>
    <property type="match status" value="1"/>
</dbReference>
<evidence type="ECO:0000313" key="7">
    <source>
        <dbReference type="Proteomes" id="UP000192738"/>
    </source>
</evidence>
<evidence type="ECO:0000256" key="1">
    <source>
        <dbReference type="ARBA" id="ARBA00004776"/>
    </source>
</evidence>
<dbReference type="Pfam" id="PF00535">
    <property type="entry name" value="Glycos_transf_2"/>
    <property type="match status" value="1"/>
</dbReference>
<feature type="domain" description="Glycosyltransferase 2-like" evidence="5">
    <location>
        <begin position="7"/>
        <end position="119"/>
    </location>
</feature>
<keyword evidence="4 6" id="KW-0808">Transferase</keyword>
<proteinExistence type="inferred from homology"/>
<dbReference type="SUPFAM" id="SSF53448">
    <property type="entry name" value="Nucleotide-diphospho-sugar transferases"/>
    <property type="match status" value="1"/>
</dbReference>
<dbReference type="STRING" id="112901.SAMN04488500_13131"/>
<comment type="pathway">
    <text evidence="1">Cell wall biogenesis; cell wall polysaccharide biosynthesis.</text>
</comment>
<dbReference type="Proteomes" id="UP000192738">
    <property type="component" value="Unassembled WGS sequence"/>
</dbReference>
<dbReference type="OrthoDB" id="9771846at2"/>
<gene>
    <name evidence="6" type="ORF">SAMN04488500_13131</name>
</gene>
<dbReference type="EMBL" id="FWXI01000031">
    <property type="protein sequence ID" value="SMD13555.1"/>
    <property type="molecule type" value="Genomic_DNA"/>
</dbReference>
<keyword evidence="3" id="KW-0328">Glycosyltransferase</keyword>
<dbReference type="InterPro" id="IPR029044">
    <property type="entry name" value="Nucleotide-diphossugar_trans"/>
</dbReference>
<keyword evidence="7" id="KW-1185">Reference proteome</keyword>
<evidence type="ECO:0000256" key="4">
    <source>
        <dbReference type="ARBA" id="ARBA00022679"/>
    </source>
</evidence>
<dbReference type="SUPFAM" id="SSF53756">
    <property type="entry name" value="UDP-Glycosyltransferase/glycogen phosphorylase"/>
    <property type="match status" value="1"/>
</dbReference>
<dbReference type="PANTHER" id="PTHR43179">
    <property type="entry name" value="RHAMNOSYLTRANSFERASE WBBL"/>
    <property type="match status" value="1"/>
</dbReference>
<evidence type="ECO:0000256" key="3">
    <source>
        <dbReference type="ARBA" id="ARBA00022676"/>
    </source>
</evidence>
<comment type="similarity">
    <text evidence="2">Belongs to the glycosyltransferase 2 family.</text>
</comment>
<dbReference type="GO" id="GO:0016757">
    <property type="term" value="F:glycosyltransferase activity"/>
    <property type="evidence" value="ECO:0007669"/>
    <property type="project" value="UniProtKB-KW"/>
</dbReference>
<accession>A0A1W2EV73</accession>
<dbReference type="InterPro" id="IPR001173">
    <property type="entry name" value="Glyco_trans_2-like"/>
</dbReference>
<dbReference type="PANTHER" id="PTHR43179:SF12">
    <property type="entry name" value="GALACTOFURANOSYLTRANSFERASE GLFT2"/>
    <property type="match status" value="1"/>
</dbReference>
<evidence type="ECO:0000259" key="5">
    <source>
        <dbReference type="Pfam" id="PF00535"/>
    </source>
</evidence>
<dbReference type="Gene3D" id="3.90.550.10">
    <property type="entry name" value="Spore Coat Polysaccharide Biosynthesis Protein SpsA, Chain A"/>
    <property type="match status" value="1"/>
</dbReference>
<evidence type="ECO:0000313" key="6">
    <source>
        <dbReference type="EMBL" id="SMD13555.1"/>
    </source>
</evidence>
<dbReference type="CDD" id="cd04186">
    <property type="entry name" value="GT_2_like_c"/>
    <property type="match status" value="1"/>
</dbReference>
<dbReference type="RefSeq" id="WP_084578266.1">
    <property type="nucleotide sequence ID" value="NZ_CP155572.1"/>
</dbReference>
<dbReference type="AlphaFoldDB" id="A0A1W2EV73"/>
<sequence>MDCCLTSIIVITYNKLEYNKLCIESIRQYTQPESYEIIVIDNHSTDGTVEWLQGQQDIRLILNSENAGFPVGCNQGIKAAKGNSILLLNNDTIVTPNWLTNLTKCLYSSSDIGAVGAVANSCSNFQSIPCEYSCVEEMIRFAKQVNISNSERWEDRARLVGYCLLVKAEVINKIGLLDEAFSPGNYEDDDYCMRIRKAGYRLVLCRDTFIHHFGSVSFGEKSNQLNNLLEINSQKFMEKWGLPPHLAAPYELTQDLMVKNWFPYQYESSYFQFWIENTRKKFFSFIDKAEFALLSGNLEKAVVLVKQAADYAYHSHPGFFISSRLELILRKISSRLNNRLAAAFLQFPPKNKEKKNVLHVVSQGYAASSHSGTPERWIRLDSSSVHSVIVTLNSEAVPQGLVDAALHSGGWCKKLDDVKLNLCQKAKVLREAAAKWADLVVLHIHPHDPVAPVAFGVAGGPPVVFVNHADYGFNIGMSAADVVVDHRSAGHTITLSRRNMHNSCILPIPLAKPRNLPDKQAAKRELGIGEDKIVFLTSASRYQLVSCGVYNFSKLIREMVNKYPNIEILVVGPSRAGWWSQSQSDQPIKIFEFQEDMTTFYSAADVYLDPIPVGSLAAAIEAGARGIPVVGLAIDFAAQFSSDILPDIAITHFPSSKDLFAAIEKLASDEGYRISQGNYLKSIILQHHYSGWQEQLNNLYSLLPITHQPPDIAIAREQAALDSDIVWAYFQYRSGLSRLSFD</sequence>